<dbReference type="SUPFAM" id="SSF53597">
    <property type="entry name" value="Dihydrofolate reductase-like"/>
    <property type="match status" value="1"/>
</dbReference>
<keyword evidence="11" id="KW-0560">Oxidoreductase</keyword>
<keyword evidence="9" id="KW-0511">Multifunctional enzyme</keyword>
<dbReference type="GO" id="GO:0008835">
    <property type="term" value="F:diaminohydroxyphosphoribosylaminopyrimidine deaminase activity"/>
    <property type="evidence" value="ECO:0007669"/>
    <property type="project" value="UniProtKB-EC"/>
</dbReference>
<protein>
    <recommendedName>
        <fullName evidence="8">Riboflavin biosynthesis protein RibD</fullName>
        <ecNumber evidence="7">1.1.1.193</ecNumber>
        <ecNumber evidence="6">3.5.4.26</ecNumber>
    </recommendedName>
</protein>
<dbReference type="CDD" id="cd01284">
    <property type="entry name" value="Riboflavin_deaminase-reductase"/>
    <property type="match status" value="1"/>
</dbReference>
<dbReference type="KEGG" id="cinf:CINF_0655"/>
<dbReference type="InterPro" id="IPR002125">
    <property type="entry name" value="CMP_dCMP_dom"/>
</dbReference>
<comment type="pathway">
    <text evidence="3">Cofactor biosynthesis; riboflavin biosynthesis; 5-amino-6-(D-ribitylamino)uracil from GTP: step 3/4.</text>
</comment>
<evidence type="ECO:0000256" key="4">
    <source>
        <dbReference type="ARBA" id="ARBA00005259"/>
    </source>
</evidence>
<dbReference type="Pfam" id="PF01872">
    <property type="entry name" value="RibD_C"/>
    <property type="match status" value="1"/>
</dbReference>
<dbReference type="Gene3D" id="3.40.430.10">
    <property type="entry name" value="Dihydrofolate Reductase, subunit A"/>
    <property type="match status" value="1"/>
</dbReference>
<dbReference type="InterPro" id="IPR016193">
    <property type="entry name" value="Cytidine_deaminase-like"/>
</dbReference>
<keyword evidence="12" id="KW-1185">Reference proteome</keyword>
<comment type="similarity">
    <text evidence="5">In the C-terminal section; belongs to the HTP reductase family.</text>
</comment>
<dbReference type="InterPro" id="IPR002734">
    <property type="entry name" value="RibDG_C"/>
</dbReference>
<evidence type="ECO:0000256" key="1">
    <source>
        <dbReference type="ARBA" id="ARBA00002151"/>
    </source>
</evidence>
<dbReference type="UniPathway" id="UPA00275">
    <property type="reaction ID" value="UER00401"/>
</dbReference>
<proteinExistence type="inferred from homology"/>
<dbReference type="Proteomes" id="UP000509414">
    <property type="component" value="Chromosome"/>
</dbReference>
<dbReference type="NCBIfam" id="TIGR00326">
    <property type="entry name" value="eubact_ribD"/>
    <property type="match status" value="1"/>
</dbReference>
<dbReference type="SUPFAM" id="SSF53927">
    <property type="entry name" value="Cytidine deaminase-like"/>
    <property type="match status" value="1"/>
</dbReference>
<dbReference type="PANTHER" id="PTHR11079:SF162">
    <property type="entry name" value="RIBOFLAVIN BIOSYNTHESIS PROTEIN PYRD, CHLOROPLASTIC"/>
    <property type="match status" value="1"/>
</dbReference>
<dbReference type="InterPro" id="IPR024072">
    <property type="entry name" value="DHFR-like_dom_sf"/>
</dbReference>
<reference evidence="11 12" key="1">
    <citation type="submission" date="2020-02" db="EMBL/GenBank/DDBJ databases">
        <title>Complete genome sequence of the novel Campylobacter species Candidatus Campylobacter infans.</title>
        <authorList>
            <person name="Duim B."/>
            <person name="Zomer A."/>
            <person name="van der Graaf L."/>
            <person name="Wagenaar J."/>
        </authorList>
    </citation>
    <scope>NUCLEOTIDE SEQUENCE [LARGE SCALE GENOMIC DNA]</scope>
    <source>
        <strain evidence="11 12">19S00001</strain>
    </source>
</reference>
<dbReference type="EC" id="3.5.4.26" evidence="6"/>
<evidence type="ECO:0000313" key="11">
    <source>
        <dbReference type="EMBL" id="QLI05177.1"/>
    </source>
</evidence>
<evidence type="ECO:0000256" key="5">
    <source>
        <dbReference type="ARBA" id="ARBA00007417"/>
    </source>
</evidence>
<feature type="domain" description="CMP/dCMP-type deaminase" evidence="10">
    <location>
        <begin position="1"/>
        <end position="147"/>
    </location>
</feature>
<evidence type="ECO:0000256" key="9">
    <source>
        <dbReference type="ARBA" id="ARBA00023268"/>
    </source>
</evidence>
<dbReference type="InterPro" id="IPR004794">
    <property type="entry name" value="Eubact_RibD"/>
</dbReference>
<dbReference type="Gene3D" id="3.40.140.10">
    <property type="entry name" value="Cytidine Deaminase, domain 2"/>
    <property type="match status" value="1"/>
</dbReference>
<evidence type="ECO:0000256" key="2">
    <source>
        <dbReference type="ARBA" id="ARBA00004882"/>
    </source>
</evidence>
<name>A0A7H9CG82_9BACT</name>
<dbReference type="PROSITE" id="PS51747">
    <property type="entry name" value="CYT_DCMP_DEAMINASES_2"/>
    <property type="match status" value="1"/>
</dbReference>
<evidence type="ECO:0000256" key="3">
    <source>
        <dbReference type="ARBA" id="ARBA00004910"/>
    </source>
</evidence>
<dbReference type="Pfam" id="PF00383">
    <property type="entry name" value="dCMP_cyt_deam_1"/>
    <property type="match status" value="1"/>
</dbReference>
<evidence type="ECO:0000256" key="7">
    <source>
        <dbReference type="ARBA" id="ARBA00013173"/>
    </source>
</evidence>
<comment type="similarity">
    <text evidence="4">In the N-terminal section; belongs to the cytidine and deoxycytidylate deaminase family.</text>
</comment>
<evidence type="ECO:0000256" key="8">
    <source>
        <dbReference type="ARBA" id="ARBA00019930"/>
    </source>
</evidence>
<comment type="function">
    <text evidence="1">Converts 2,5-diamino-6-(ribosylamino)-4(3h)-pyrimidinone 5'-phosphate into 5-amino-6-(ribosylamino)-2,4(1h,3h)-pyrimidinedione 5'-phosphate.</text>
</comment>
<gene>
    <name evidence="11" type="primary">ribD</name>
    <name evidence="11" type="ORF">CINF_0655</name>
</gene>
<dbReference type="AlphaFoldDB" id="A0A7H9CG82"/>
<comment type="pathway">
    <text evidence="2">Cofactor biosynthesis; riboflavin biosynthesis; 5-amino-6-(D-ribitylamino)uracil from GTP: step 2/4.</text>
</comment>
<dbReference type="EMBL" id="CP049075">
    <property type="protein sequence ID" value="QLI05177.1"/>
    <property type="molecule type" value="Genomic_DNA"/>
</dbReference>
<evidence type="ECO:0000259" key="10">
    <source>
        <dbReference type="PROSITE" id="PS51747"/>
    </source>
</evidence>
<accession>A0A7H9CG82</accession>
<dbReference type="EC" id="1.1.1.193" evidence="7"/>
<evidence type="ECO:0000313" key="12">
    <source>
        <dbReference type="Proteomes" id="UP000509414"/>
    </source>
</evidence>
<evidence type="ECO:0000256" key="6">
    <source>
        <dbReference type="ARBA" id="ARBA00012766"/>
    </source>
</evidence>
<dbReference type="GO" id="GO:0009231">
    <property type="term" value="P:riboflavin biosynthetic process"/>
    <property type="evidence" value="ECO:0007669"/>
    <property type="project" value="UniProtKB-UniPathway"/>
</dbReference>
<dbReference type="PANTHER" id="PTHR11079">
    <property type="entry name" value="CYTOSINE DEAMINASE FAMILY MEMBER"/>
    <property type="match status" value="1"/>
</dbReference>
<sequence length="337" mass="37588">MNDEFFMRLGLNEAWKYQLLTYPNPAVGCVVVAKNGEILSVQAHQKAGTFHAELRAIISALGKINKNFNELFKLDAHAAYEQILKHHNNLLCGAKVYVSLEPCSHFGRTPPCATLLKELKISQIIIGVMDKNSHGGAKMLADAGILVKSGILKNECARLIEPFMLWSGLSHTNSKNFTLFKTAMSLNGVISGKISQDLARAHCHQIRSLIDLIVIGGNTARIDNPRLDARFSNSKKAPDVLIYSQKQNFNPNLALFKIPARKVQISANLAQIKEKNFVMIEGVDNLLKALKNDIHWLLIYQNKSFMQGNNFNLKLSLDILHQSDLGDDCALWCKIKN</sequence>
<keyword evidence="11" id="KW-0378">Hydrolase</keyword>
<dbReference type="GO" id="GO:0008703">
    <property type="term" value="F:5-amino-6-(5-phosphoribosylamino)uracil reductase activity"/>
    <property type="evidence" value="ECO:0007669"/>
    <property type="project" value="UniProtKB-EC"/>
</dbReference>
<dbReference type="RefSeq" id="WP_179975741.1">
    <property type="nucleotide sequence ID" value="NZ_CP049075.1"/>
</dbReference>
<organism evidence="11 12">
    <name type="scientific">Candidatus Campylobacter infans</name>
    <dbReference type="NCBI Taxonomy" id="2561898"/>
    <lineage>
        <taxon>Bacteria</taxon>
        <taxon>Pseudomonadati</taxon>
        <taxon>Campylobacterota</taxon>
        <taxon>Epsilonproteobacteria</taxon>
        <taxon>Campylobacterales</taxon>
        <taxon>Campylobacteraceae</taxon>
        <taxon>Campylobacter</taxon>
    </lineage>
</organism>